<feature type="region of interest" description="Disordered" evidence="1">
    <location>
        <begin position="174"/>
        <end position="209"/>
    </location>
</feature>
<name>A0A4Q9MNN3_9APHY</name>
<feature type="region of interest" description="Disordered" evidence="1">
    <location>
        <begin position="358"/>
        <end position="396"/>
    </location>
</feature>
<dbReference type="EMBL" id="ML143414">
    <property type="protein sequence ID" value="TBU29269.1"/>
    <property type="molecule type" value="Genomic_DNA"/>
</dbReference>
<feature type="compositionally biased region" description="Polar residues" evidence="1">
    <location>
        <begin position="378"/>
        <end position="392"/>
    </location>
</feature>
<dbReference type="AlphaFoldDB" id="A0A4Q9MNN3"/>
<evidence type="ECO:0000256" key="1">
    <source>
        <dbReference type="SAM" id="MobiDB-lite"/>
    </source>
</evidence>
<feature type="compositionally biased region" description="Basic residues" evidence="1">
    <location>
        <begin position="358"/>
        <end position="367"/>
    </location>
</feature>
<feature type="compositionally biased region" description="Low complexity" evidence="1">
    <location>
        <begin position="1"/>
        <end position="20"/>
    </location>
</feature>
<feature type="region of interest" description="Disordered" evidence="1">
    <location>
        <begin position="1"/>
        <end position="26"/>
    </location>
</feature>
<protein>
    <submittedName>
        <fullName evidence="2">Uncharacterized protein</fullName>
    </submittedName>
</protein>
<accession>A0A4Q9MNN3</accession>
<proteinExistence type="predicted"/>
<reference evidence="2" key="1">
    <citation type="submission" date="2019-01" db="EMBL/GenBank/DDBJ databases">
        <title>Draft genome sequences of three monokaryotic isolates of the white-rot basidiomycete fungus Dichomitus squalens.</title>
        <authorList>
            <consortium name="DOE Joint Genome Institute"/>
            <person name="Lopez S.C."/>
            <person name="Andreopoulos B."/>
            <person name="Pangilinan J."/>
            <person name="Lipzen A."/>
            <person name="Riley R."/>
            <person name="Ahrendt S."/>
            <person name="Ng V."/>
            <person name="Barry K."/>
            <person name="Daum C."/>
            <person name="Grigoriev I.V."/>
            <person name="Hilden K.S."/>
            <person name="Makela M.R."/>
            <person name="de Vries R.P."/>
        </authorList>
    </citation>
    <scope>NUCLEOTIDE SEQUENCE [LARGE SCALE GENOMIC DNA]</scope>
    <source>
        <strain evidence="2">OM18370.1</strain>
    </source>
</reference>
<organism evidence="2">
    <name type="scientific">Dichomitus squalens</name>
    <dbReference type="NCBI Taxonomy" id="114155"/>
    <lineage>
        <taxon>Eukaryota</taxon>
        <taxon>Fungi</taxon>
        <taxon>Dikarya</taxon>
        <taxon>Basidiomycota</taxon>
        <taxon>Agaricomycotina</taxon>
        <taxon>Agaricomycetes</taxon>
        <taxon>Polyporales</taxon>
        <taxon>Polyporaceae</taxon>
        <taxon>Dichomitus</taxon>
    </lineage>
</organism>
<gene>
    <name evidence="2" type="ORF">BD311DRAFT_275867</name>
</gene>
<dbReference type="OrthoDB" id="3228154at2759"/>
<dbReference type="Proteomes" id="UP000292957">
    <property type="component" value="Unassembled WGS sequence"/>
</dbReference>
<feature type="region of interest" description="Disordered" evidence="1">
    <location>
        <begin position="73"/>
        <end position="125"/>
    </location>
</feature>
<evidence type="ECO:0000313" key="2">
    <source>
        <dbReference type="EMBL" id="TBU29269.1"/>
    </source>
</evidence>
<sequence>MQLLPTPSAAPSSKPLSSKANTRTTRPLKVHFKLPVIQKASPTVSVTNANAARASTALSANYEMRSSAPVLSEARSVPTNSVAFPSSPIPCPSRKRAHSDDGYDSSSGEDEATTVEARPRTKDNALPFHRRITHIDILRRRSKSCLASSYFHSDSASPRDKPLPRILQAFPSEDVDMTDQSTPQPPVKRRPVARRESMSAGNPSGRTVRKARRVVADAQFLASMHSSIALRVRTRTENNTTVTRGPDEYAAQDALLVERIWHTLIDMGYKPVPLEDASPIPSSAPSSNFIAAEPTQHSLSPIARDAAREVAERAARRTQAVSSPSFTFDRAQDIAPSSPNGVLPVPQLVATLIMRHRERAATRPKRRALGDGPRPQPVSRSPLSRSATSLPPSTVSLVSTATTSFIAASSSG</sequence>